<accession>A0ABW3UMA2</accession>
<dbReference type="Gene3D" id="1.10.10.970">
    <property type="entry name" value="RNA 2'-phosphotransferase, Tpt1/KptA family, N-terminal domain"/>
    <property type="match status" value="1"/>
</dbReference>
<dbReference type="PANTHER" id="PTHR12684">
    <property type="entry name" value="PUTATIVE PHOSPHOTRANSFERASE"/>
    <property type="match status" value="1"/>
</dbReference>
<proteinExistence type="inferred from homology"/>
<gene>
    <name evidence="5" type="primary">kptA</name>
    <name evidence="6" type="ORF">ACFQ4B_10790</name>
</gene>
<reference evidence="7" key="1">
    <citation type="journal article" date="2019" name="Int. J. Syst. Evol. Microbiol.">
        <title>The Global Catalogue of Microorganisms (GCM) 10K type strain sequencing project: providing services to taxonomists for standard genome sequencing and annotation.</title>
        <authorList>
            <consortium name="The Broad Institute Genomics Platform"/>
            <consortium name="The Broad Institute Genome Sequencing Center for Infectious Disease"/>
            <person name="Wu L."/>
            <person name="Ma J."/>
        </authorList>
    </citation>
    <scope>NUCLEOTIDE SEQUENCE [LARGE SCALE GENOMIC DNA]</scope>
    <source>
        <strain evidence="7">CCUG 53270</strain>
    </source>
</reference>
<comment type="function">
    <text evidence="4 5">Removes the 2'-phosphate from RNA via an intermediate in which the phosphate is ADP-ribosylated by NAD followed by a presumed transesterification to release the RNA and generate ADP-ribose 1''-2''-cyclic phosphate (APPR&gt;P). May function as an ADP-ribosylase.</text>
</comment>
<dbReference type="EMBL" id="JBHTLU010000013">
    <property type="protein sequence ID" value="MFD1220609.1"/>
    <property type="molecule type" value="Genomic_DNA"/>
</dbReference>
<evidence type="ECO:0000256" key="2">
    <source>
        <dbReference type="ARBA" id="ARBA00022679"/>
    </source>
</evidence>
<evidence type="ECO:0000256" key="3">
    <source>
        <dbReference type="ARBA" id="ARBA00023027"/>
    </source>
</evidence>
<comment type="similarity">
    <text evidence="1 5">Belongs to the KptA/TPT1 family.</text>
</comment>
<dbReference type="InterPro" id="IPR002745">
    <property type="entry name" value="Ptrans_KptA/Tpt1"/>
</dbReference>
<dbReference type="EC" id="2.7.1.-" evidence="5"/>
<dbReference type="PANTHER" id="PTHR12684:SF2">
    <property type="entry name" value="TRNA 2'-PHOSPHOTRANSFERASE 1"/>
    <property type="match status" value="1"/>
</dbReference>
<dbReference type="InterPro" id="IPR042081">
    <property type="entry name" value="RNA_2'-PTrans_C"/>
</dbReference>
<dbReference type="Gene3D" id="3.20.170.30">
    <property type="match status" value="1"/>
</dbReference>
<dbReference type="SUPFAM" id="SSF56399">
    <property type="entry name" value="ADP-ribosylation"/>
    <property type="match status" value="1"/>
</dbReference>
<protein>
    <recommendedName>
        <fullName evidence="5">Probable RNA 2'-phosphotransferase</fullName>
        <ecNumber evidence="5">2.7.1.-</ecNumber>
    </recommendedName>
</protein>
<dbReference type="RefSeq" id="WP_079912136.1">
    <property type="nucleotide sequence ID" value="NZ_BAABJG010000006.1"/>
</dbReference>
<keyword evidence="2 5" id="KW-0808">Transferase</keyword>
<organism evidence="6 7">
    <name type="scientific">Paenibacillus vulneris</name>
    <dbReference type="NCBI Taxonomy" id="1133364"/>
    <lineage>
        <taxon>Bacteria</taxon>
        <taxon>Bacillati</taxon>
        <taxon>Bacillota</taxon>
        <taxon>Bacilli</taxon>
        <taxon>Bacillales</taxon>
        <taxon>Paenibacillaceae</taxon>
        <taxon>Paenibacillus</taxon>
    </lineage>
</organism>
<sequence length="189" mass="21231">MHQQKSEISLSKFMTRLLRHTPESHGLKLDPEDGSCPFDQLVAVIQAEPRWRRVTAEDIRTVVANSDKQRFEIRGDRIRARYGHSHDKVQYTPGTPPSVLYHGTNTEALPSILREGLRPMNRKYVHLSEGTHFAAMAGSRRGELVILTIDTGKAESEGVVFYYAGNEVWLADAVPASCFKALDGKEREG</sequence>
<dbReference type="InterPro" id="IPR022928">
    <property type="entry name" value="RNA_2'-PTrans_KptA"/>
</dbReference>
<evidence type="ECO:0000313" key="7">
    <source>
        <dbReference type="Proteomes" id="UP001597180"/>
    </source>
</evidence>
<evidence type="ECO:0000256" key="1">
    <source>
        <dbReference type="ARBA" id="ARBA00009836"/>
    </source>
</evidence>
<evidence type="ECO:0000256" key="4">
    <source>
        <dbReference type="ARBA" id="ARBA00025212"/>
    </source>
</evidence>
<dbReference type="Proteomes" id="UP001597180">
    <property type="component" value="Unassembled WGS sequence"/>
</dbReference>
<keyword evidence="7" id="KW-1185">Reference proteome</keyword>
<keyword evidence="3 5" id="KW-0520">NAD</keyword>
<dbReference type="InterPro" id="IPR042080">
    <property type="entry name" value="RNA_2'-PTrans_N"/>
</dbReference>
<dbReference type="HAMAP" id="MF_00299">
    <property type="entry name" value="KptA"/>
    <property type="match status" value="1"/>
</dbReference>
<evidence type="ECO:0000313" key="6">
    <source>
        <dbReference type="EMBL" id="MFD1220609.1"/>
    </source>
</evidence>
<dbReference type="Pfam" id="PF01885">
    <property type="entry name" value="PTS_2-RNA"/>
    <property type="match status" value="1"/>
</dbReference>
<comment type="caution">
    <text evidence="6">The sequence shown here is derived from an EMBL/GenBank/DDBJ whole genome shotgun (WGS) entry which is preliminary data.</text>
</comment>
<name>A0ABW3UMA2_9BACL</name>
<evidence type="ECO:0000256" key="5">
    <source>
        <dbReference type="HAMAP-Rule" id="MF_00299"/>
    </source>
</evidence>